<dbReference type="EMBL" id="CAMXCT020002002">
    <property type="protein sequence ID" value="CAL1148224.1"/>
    <property type="molecule type" value="Genomic_DNA"/>
</dbReference>
<gene>
    <name evidence="3" type="ORF">C1SCF055_LOCUS21465</name>
</gene>
<keyword evidence="2" id="KW-1133">Transmembrane helix</keyword>
<feature type="region of interest" description="Disordered" evidence="1">
    <location>
        <begin position="142"/>
        <end position="176"/>
    </location>
</feature>
<dbReference type="EMBL" id="CAMXCT030002002">
    <property type="protein sequence ID" value="CAL4782161.1"/>
    <property type="molecule type" value="Genomic_DNA"/>
</dbReference>
<keyword evidence="5" id="KW-1185">Reference proteome</keyword>
<comment type="caution">
    <text evidence="3">The sequence shown here is derived from an EMBL/GenBank/DDBJ whole genome shotgun (WGS) entry which is preliminary data.</text>
</comment>
<dbReference type="AlphaFoldDB" id="A0A9P1FYY7"/>
<sequence>MPVDDEVGNDDNTAAGLPGLASDSPGLLSHGSPGLGASVGPEHTMDLGLSDPAPIGLEEPGPQQHPALPLDTSMDVPISVGEPSREPSPTQANRPTTSDMPPPSSIPSSSQPQLDSITASYYQPATAEDFRAHRRRLQQQETMSFGPFRSRRQASESAPPDSTHGEGPYTKPKEDDGASFVFSAFDVEDLDSSALPSGWKFENGYIQLTEQPKDYWEIKSGCLIRHHVVPRRTRFDPNKMSEKDKSHIPITLDKLDPTRETVCTGPNEVRHYHDVIGDLSSATNKPWVGCTIFQINGATRQELGMTAYSVNALFFVDFCTHDDRPQWTESMDVDEIYGSVDEKHLCEEQRLLDDAHVSVDEATFVETFVPQNVLHSDLYDVSDPMHSPENVLASAESLDPANDLVTENANTFVNAQAPAETFVPVNVKAPVESFARASNVARPCLKYVMALSLLAGCAGDPLWPMVDKHHDWRDQCALGENSSATAHTGFHWIWVIFLFNLVFSVCCFCAALLMRRRWLEMDRARLELYRQNEYFRAEIRKLRNEIIDVDWQRQDLQLKVLDHDRIRSEEREEDQRVVRKASGLLDRILVELEILTGTTFFEDCAAFFHQHGRWDYMQTVIE</sequence>
<feature type="compositionally biased region" description="Low complexity" evidence="1">
    <location>
        <begin position="106"/>
        <end position="117"/>
    </location>
</feature>
<name>A0A9P1FYY7_9DINO</name>
<protein>
    <submittedName>
        <fullName evidence="4">Copia protein</fullName>
    </submittedName>
</protein>
<feature type="transmembrane region" description="Helical" evidence="2">
    <location>
        <begin position="492"/>
        <end position="513"/>
    </location>
</feature>
<evidence type="ECO:0000313" key="4">
    <source>
        <dbReference type="EMBL" id="CAL4782161.1"/>
    </source>
</evidence>
<reference evidence="4 5" key="2">
    <citation type="submission" date="2024-05" db="EMBL/GenBank/DDBJ databases">
        <authorList>
            <person name="Chen Y."/>
            <person name="Shah S."/>
            <person name="Dougan E. K."/>
            <person name="Thang M."/>
            <person name="Chan C."/>
        </authorList>
    </citation>
    <scope>NUCLEOTIDE SEQUENCE [LARGE SCALE GENOMIC DNA]</scope>
</reference>
<evidence type="ECO:0000256" key="1">
    <source>
        <dbReference type="SAM" id="MobiDB-lite"/>
    </source>
</evidence>
<feature type="region of interest" description="Disordered" evidence="1">
    <location>
        <begin position="1"/>
        <end position="117"/>
    </location>
</feature>
<accession>A0A9P1FYY7</accession>
<evidence type="ECO:0000256" key="2">
    <source>
        <dbReference type="SAM" id="Phobius"/>
    </source>
</evidence>
<keyword evidence="2" id="KW-0472">Membrane</keyword>
<keyword evidence="2" id="KW-0812">Transmembrane</keyword>
<proteinExistence type="predicted"/>
<feature type="compositionally biased region" description="Low complexity" evidence="1">
    <location>
        <begin position="22"/>
        <end position="36"/>
    </location>
</feature>
<evidence type="ECO:0000313" key="3">
    <source>
        <dbReference type="EMBL" id="CAI3994849.1"/>
    </source>
</evidence>
<reference evidence="3" key="1">
    <citation type="submission" date="2022-10" db="EMBL/GenBank/DDBJ databases">
        <authorList>
            <person name="Chen Y."/>
            <person name="Dougan E. K."/>
            <person name="Chan C."/>
            <person name="Rhodes N."/>
            <person name="Thang M."/>
        </authorList>
    </citation>
    <scope>NUCLEOTIDE SEQUENCE</scope>
</reference>
<evidence type="ECO:0000313" key="5">
    <source>
        <dbReference type="Proteomes" id="UP001152797"/>
    </source>
</evidence>
<organism evidence="3">
    <name type="scientific">Cladocopium goreaui</name>
    <dbReference type="NCBI Taxonomy" id="2562237"/>
    <lineage>
        <taxon>Eukaryota</taxon>
        <taxon>Sar</taxon>
        <taxon>Alveolata</taxon>
        <taxon>Dinophyceae</taxon>
        <taxon>Suessiales</taxon>
        <taxon>Symbiodiniaceae</taxon>
        <taxon>Cladocopium</taxon>
    </lineage>
</organism>
<dbReference type="EMBL" id="CAMXCT010002002">
    <property type="protein sequence ID" value="CAI3994849.1"/>
    <property type="molecule type" value="Genomic_DNA"/>
</dbReference>
<dbReference type="Proteomes" id="UP001152797">
    <property type="component" value="Unassembled WGS sequence"/>
</dbReference>